<organism evidence="2 3">
    <name type="scientific">Asticcacaulis aquaticus</name>
    <dbReference type="NCBI Taxonomy" id="2984212"/>
    <lineage>
        <taxon>Bacteria</taxon>
        <taxon>Pseudomonadati</taxon>
        <taxon>Pseudomonadota</taxon>
        <taxon>Alphaproteobacteria</taxon>
        <taxon>Caulobacterales</taxon>
        <taxon>Caulobacteraceae</taxon>
        <taxon>Asticcacaulis</taxon>
    </lineage>
</organism>
<evidence type="ECO:0000259" key="1">
    <source>
        <dbReference type="Pfam" id="PF10074"/>
    </source>
</evidence>
<dbReference type="RefSeq" id="WP_272746665.1">
    <property type="nucleotide sequence ID" value="NZ_JAQQKX010000001.1"/>
</dbReference>
<name>A0ABT5HQE4_9CAUL</name>
<accession>A0ABT5HQE4</accession>
<keyword evidence="3" id="KW-1185">Reference proteome</keyword>
<dbReference type="EMBL" id="JAQQKX010000001">
    <property type="protein sequence ID" value="MDC7682162.1"/>
    <property type="molecule type" value="Genomic_DNA"/>
</dbReference>
<dbReference type="Proteomes" id="UP001214854">
    <property type="component" value="Unassembled WGS sequence"/>
</dbReference>
<protein>
    <submittedName>
        <fullName evidence="2">DUF2285 domain-containing protein</fullName>
    </submittedName>
</protein>
<sequence length="211" mass="24093">MKFRSSARVPRRMLATGGYPFAHNEGRLGDRARVFWRPDWDKSVLLVRTLPAYATENAFDIHLYRGLATVLVLEEGFEVVLLTDGVHHLQLFVLEGTVLNGPVYLRYALSGFRHLETRVMSLRRLVGLHQHGQFVSKLYPAETKAERWVQALRAYDAHATGASQREIALTLFGERATENWSNGSDFMRLRIKRLINYSKSMIAGAYSDLLK</sequence>
<proteinExistence type="predicted"/>
<comment type="caution">
    <text evidence="2">The sequence shown here is derived from an EMBL/GenBank/DDBJ whole genome shotgun (WGS) entry which is preliminary data.</text>
</comment>
<dbReference type="Pfam" id="PF10074">
    <property type="entry name" value="RovC_DNA-bd"/>
    <property type="match status" value="1"/>
</dbReference>
<gene>
    <name evidence="2" type="ORF">PQU92_02675</name>
</gene>
<evidence type="ECO:0000313" key="2">
    <source>
        <dbReference type="EMBL" id="MDC7682162.1"/>
    </source>
</evidence>
<evidence type="ECO:0000313" key="3">
    <source>
        <dbReference type="Proteomes" id="UP001214854"/>
    </source>
</evidence>
<reference evidence="2 3" key="1">
    <citation type="submission" date="2023-01" db="EMBL/GenBank/DDBJ databases">
        <title>Novel species of the genus Asticcacaulis isolated from rivers.</title>
        <authorList>
            <person name="Lu H."/>
        </authorList>
    </citation>
    <scope>NUCLEOTIDE SEQUENCE [LARGE SCALE GENOMIC DNA]</scope>
    <source>
        <strain evidence="2 3">BYS171W</strain>
    </source>
</reference>
<dbReference type="InterPro" id="IPR018754">
    <property type="entry name" value="RovC-like_DNA-bd"/>
</dbReference>
<feature type="domain" description="T6SS Transcription factor RovC-like DNA binding" evidence="1">
    <location>
        <begin position="115"/>
        <end position="211"/>
    </location>
</feature>